<keyword evidence="6 16" id="KW-0032">Aminotransferase</keyword>
<evidence type="ECO:0000256" key="6">
    <source>
        <dbReference type="ARBA" id="ARBA00022576"/>
    </source>
</evidence>
<evidence type="ECO:0000256" key="9">
    <source>
        <dbReference type="ARBA" id="ARBA00022898"/>
    </source>
</evidence>
<evidence type="ECO:0000256" key="2">
    <source>
        <dbReference type="ARBA" id="ARBA00004824"/>
    </source>
</evidence>
<dbReference type="InterPro" id="IPR033939">
    <property type="entry name" value="BCAT_family"/>
</dbReference>
<comment type="caution">
    <text evidence="18">The sequence shown here is derived from an EMBL/GenBank/DDBJ whole genome shotgun (WGS) entry which is preliminary data.</text>
</comment>
<dbReference type="PANTHER" id="PTHR11825">
    <property type="entry name" value="SUBGROUP IIII AMINOTRANSFERASE"/>
    <property type="match status" value="1"/>
</dbReference>
<evidence type="ECO:0000256" key="5">
    <source>
        <dbReference type="ARBA" id="ARBA00009320"/>
    </source>
</evidence>
<organism evidence="18 19">
    <name type="scientific">Streptomyces hyaluromycini</name>
    <dbReference type="NCBI Taxonomy" id="1377993"/>
    <lineage>
        <taxon>Bacteria</taxon>
        <taxon>Bacillati</taxon>
        <taxon>Actinomycetota</taxon>
        <taxon>Actinomycetes</taxon>
        <taxon>Kitasatosporales</taxon>
        <taxon>Streptomycetaceae</taxon>
        <taxon>Streptomyces</taxon>
    </lineage>
</organism>
<dbReference type="InterPro" id="IPR005786">
    <property type="entry name" value="B_amino_transII"/>
</dbReference>
<dbReference type="NCBIfam" id="TIGR01123">
    <property type="entry name" value="ilvE_II"/>
    <property type="match status" value="1"/>
</dbReference>
<dbReference type="InterPro" id="IPR036038">
    <property type="entry name" value="Aminotransferase-like"/>
</dbReference>
<feature type="region of interest" description="Disordered" evidence="17">
    <location>
        <begin position="1"/>
        <end position="44"/>
    </location>
</feature>
<evidence type="ECO:0000256" key="16">
    <source>
        <dbReference type="RuleBase" id="RU004517"/>
    </source>
</evidence>
<dbReference type="InterPro" id="IPR001544">
    <property type="entry name" value="Aminotrans_IV"/>
</dbReference>
<gene>
    <name evidence="18" type="ORF">ABT404_39125</name>
</gene>
<keyword evidence="7 16" id="KW-0028">Amino-acid biosynthesis</keyword>
<evidence type="ECO:0000256" key="3">
    <source>
        <dbReference type="ARBA" id="ARBA00004931"/>
    </source>
</evidence>
<proteinExistence type="inferred from homology"/>
<evidence type="ECO:0000256" key="12">
    <source>
        <dbReference type="ARBA" id="ARBA00048798"/>
    </source>
</evidence>
<name>A0ABV1X8Q6_9ACTN</name>
<evidence type="ECO:0000256" key="11">
    <source>
        <dbReference type="ARBA" id="ARBA00048212"/>
    </source>
</evidence>
<evidence type="ECO:0000256" key="15">
    <source>
        <dbReference type="RuleBase" id="RU004516"/>
    </source>
</evidence>
<accession>A0ABV1X8Q6</accession>
<comment type="pathway">
    <text evidence="2">Amino-acid biosynthesis; L-isoleucine biosynthesis; L-isoleucine from 2-oxobutanoate: step 4/4.</text>
</comment>
<dbReference type="Gene3D" id="3.20.10.10">
    <property type="entry name" value="D-amino Acid Aminotransferase, subunit A, domain 2"/>
    <property type="match status" value="1"/>
</dbReference>
<dbReference type="PIRSF" id="PIRSF006468">
    <property type="entry name" value="BCAT1"/>
    <property type="match status" value="1"/>
</dbReference>
<dbReference type="PROSITE" id="PS00770">
    <property type="entry name" value="AA_TRANSFER_CLASS_4"/>
    <property type="match status" value="1"/>
</dbReference>
<comment type="catalytic activity">
    <reaction evidence="12 16">
        <text>L-isoleucine + 2-oxoglutarate = (S)-3-methyl-2-oxopentanoate + L-glutamate</text>
        <dbReference type="Rhea" id="RHEA:24801"/>
        <dbReference type="ChEBI" id="CHEBI:16810"/>
        <dbReference type="ChEBI" id="CHEBI:29985"/>
        <dbReference type="ChEBI" id="CHEBI:35146"/>
        <dbReference type="ChEBI" id="CHEBI:58045"/>
        <dbReference type="EC" id="2.6.1.42"/>
    </reaction>
</comment>
<keyword evidence="19" id="KW-1185">Reference proteome</keyword>
<comment type="cofactor">
    <cofactor evidence="1 15">
        <name>pyridoxal 5'-phosphate</name>
        <dbReference type="ChEBI" id="CHEBI:597326"/>
    </cofactor>
</comment>
<dbReference type="NCBIfam" id="NF009897">
    <property type="entry name" value="PRK13357.1"/>
    <property type="match status" value="1"/>
</dbReference>
<comment type="similarity">
    <text evidence="5 14">Belongs to the class-IV pyridoxal-phosphate-dependent aminotransferase family.</text>
</comment>
<dbReference type="InterPro" id="IPR018300">
    <property type="entry name" value="Aminotrans_IV_CS"/>
</dbReference>
<evidence type="ECO:0000256" key="1">
    <source>
        <dbReference type="ARBA" id="ARBA00001933"/>
    </source>
</evidence>
<dbReference type="CDD" id="cd01557">
    <property type="entry name" value="BCAT_beta_family"/>
    <property type="match status" value="1"/>
</dbReference>
<keyword evidence="8 16" id="KW-0808">Transferase</keyword>
<keyword evidence="9 15" id="KW-0663">Pyridoxal phosphate</keyword>
<evidence type="ECO:0000256" key="4">
    <source>
        <dbReference type="ARBA" id="ARBA00005072"/>
    </source>
</evidence>
<sequence>MSTTTIGTTTPDTTTPDTTTPDTTTPDTTTVGRNSKALGDPGHGDAFTDHLVTTRWTADTGWQPLSLGPLRELSLHPATIGLHYGQSVFEGLKAFVQQDGSVAVFRPRLNAARFARSAARLAMPELPEEAFLSAIDLLVRADARWLTDNPRHALYLRPVMFGSEANLMLRESHEYTFLLMAFLAGGFFGDTVEPLTVMVGRDHARAMPGGTGDVKCAANYGPTLLAQRRAREAGCQQVVWLDPVERRWVEEMGGMNLFFVIDGEVVTPELSGNLLPGVTRDSLLTLAVREGYAVREGRISIDDWREGCRTGAITETFACGTAAVVTPVGRVRDTEGDFTVGTGAEGAVTSRLRTALVDVQHGRAPGQPGWLHRIS</sequence>
<protein>
    <recommendedName>
        <fullName evidence="16">Branched-chain-amino-acid aminotransferase</fullName>
        <ecNumber evidence="16">2.6.1.42</ecNumber>
    </recommendedName>
</protein>
<evidence type="ECO:0000256" key="17">
    <source>
        <dbReference type="SAM" id="MobiDB-lite"/>
    </source>
</evidence>
<dbReference type="Pfam" id="PF01063">
    <property type="entry name" value="Aminotran_4"/>
    <property type="match status" value="1"/>
</dbReference>
<comment type="pathway">
    <text evidence="4">Amino-acid biosynthesis; L-leucine biosynthesis; L-leucine from 3-methyl-2-oxobutanoate: step 4/4.</text>
</comment>
<dbReference type="EMBL" id="JBEPEK010000436">
    <property type="protein sequence ID" value="MER7185410.1"/>
    <property type="molecule type" value="Genomic_DNA"/>
</dbReference>
<comment type="catalytic activity">
    <reaction evidence="11 16">
        <text>L-valine + 2-oxoglutarate = 3-methyl-2-oxobutanoate + L-glutamate</text>
        <dbReference type="Rhea" id="RHEA:24813"/>
        <dbReference type="ChEBI" id="CHEBI:11851"/>
        <dbReference type="ChEBI" id="CHEBI:16810"/>
        <dbReference type="ChEBI" id="CHEBI:29985"/>
        <dbReference type="ChEBI" id="CHEBI:57762"/>
        <dbReference type="EC" id="2.6.1.42"/>
    </reaction>
</comment>
<keyword evidence="10 16" id="KW-0100">Branched-chain amino acid biosynthesis</keyword>
<dbReference type="Proteomes" id="UP001474181">
    <property type="component" value="Unassembled WGS sequence"/>
</dbReference>
<evidence type="ECO:0000256" key="10">
    <source>
        <dbReference type="ARBA" id="ARBA00023304"/>
    </source>
</evidence>
<comment type="pathway">
    <text evidence="3">Amino-acid biosynthesis; L-valine biosynthesis; L-valine from pyruvate: step 4/4.</text>
</comment>
<dbReference type="Gene3D" id="3.30.470.10">
    <property type="match status" value="1"/>
</dbReference>
<evidence type="ECO:0000256" key="7">
    <source>
        <dbReference type="ARBA" id="ARBA00022605"/>
    </source>
</evidence>
<comment type="catalytic activity">
    <reaction evidence="13 16">
        <text>L-leucine + 2-oxoglutarate = 4-methyl-2-oxopentanoate + L-glutamate</text>
        <dbReference type="Rhea" id="RHEA:18321"/>
        <dbReference type="ChEBI" id="CHEBI:16810"/>
        <dbReference type="ChEBI" id="CHEBI:17865"/>
        <dbReference type="ChEBI" id="CHEBI:29985"/>
        <dbReference type="ChEBI" id="CHEBI:57427"/>
        <dbReference type="EC" id="2.6.1.42"/>
    </reaction>
</comment>
<evidence type="ECO:0000313" key="18">
    <source>
        <dbReference type="EMBL" id="MER7185410.1"/>
    </source>
</evidence>
<dbReference type="GO" id="GO:0004084">
    <property type="term" value="F:branched-chain-amino-acid transaminase activity"/>
    <property type="evidence" value="ECO:0007669"/>
    <property type="project" value="UniProtKB-EC"/>
</dbReference>
<evidence type="ECO:0000313" key="19">
    <source>
        <dbReference type="Proteomes" id="UP001474181"/>
    </source>
</evidence>
<dbReference type="SUPFAM" id="SSF56752">
    <property type="entry name" value="D-aminoacid aminotransferase-like PLP-dependent enzymes"/>
    <property type="match status" value="1"/>
</dbReference>
<dbReference type="PANTHER" id="PTHR11825:SF44">
    <property type="entry name" value="BRANCHED-CHAIN-AMINO-ACID AMINOTRANSFERASE"/>
    <property type="match status" value="1"/>
</dbReference>
<evidence type="ECO:0000256" key="8">
    <source>
        <dbReference type="ARBA" id="ARBA00022679"/>
    </source>
</evidence>
<evidence type="ECO:0000256" key="13">
    <source>
        <dbReference type="ARBA" id="ARBA00049229"/>
    </source>
</evidence>
<feature type="compositionally biased region" description="Low complexity" evidence="17">
    <location>
        <begin position="1"/>
        <end position="30"/>
    </location>
</feature>
<dbReference type="EC" id="2.6.1.42" evidence="16"/>
<evidence type="ECO:0000256" key="14">
    <source>
        <dbReference type="RuleBase" id="RU004106"/>
    </source>
</evidence>
<reference evidence="18 19" key="1">
    <citation type="submission" date="2024-06" db="EMBL/GenBank/DDBJ databases">
        <title>The Natural Products Discovery Center: Release of the First 8490 Sequenced Strains for Exploring Actinobacteria Biosynthetic Diversity.</title>
        <authorList>
            <person name="Kalkreuter E."/>
            <person name="Kautsar S.A."/>
            <person name="Yang D."/>
            <person name="Bader C.D."/>
            <person name="Teijaro C.N."/>
            <person name="Fluegel L."/>
            <person name="Davis C.M."/>
            <person name="Simpson J.R."/>
            <person name="Lauterbach L."/>
            <person name="Steele A.D."/>
            <person name="Gui C."/>
            <person name="Meng S."/>
            <person name="Li G."/>
            <person name="Viehrig K."/>
            <person name="Ye F."/>
            <person name="Su P."/>
            <person name="Kiefer A.F."/>
            <person name="Nichols A."/>
            <person name="Cepeda A.J."/>
            <person name="Yan W."/>
            <person name="Fan B."/>
            <person name="Jiang Y."/>
            <person name="Adhikari A."/>
            <person name="Zheng C.-J."/>
            <person name="Schuster L."/>
            <person name="Cowan T.M."/>
            <person name="Smanski M.J."/>
            <person name="Chevrette M.G."/>
            <person name="De Carvalho L.P.S."/>
            <person name="Shen B."/>
        </authorList>
    </citation>
    <scope>NUCLEOTIDE SEQUENCE [LARGE SCALE GENOMIC DNA]</scope>
    <source>
        <strain evidence="18 19">NPDC000234</strain>
    </source>
</reference>
<dbReference type="InterPro" id="IPR043131">
    <property type="entry name" value="BCAT-like_N"/>
</dbReference>
<dbReference type="RefSeq" id="WP_350788286.1">
    <property type="nucleotide sequence ID" value="NZ_JBEPEK010000436.1"/>
</dbReference>
<dbReference type="InterPro" id="IPR043132">
    <property type="entry name" value="BCAT-like_C"/>
</dbReference>